<reference evidence="1 2" key="1">
    <citation type="journal article" date="2019" name="Microb. Cell Fact.">
        <title>Exploring novel herbicidin analogues by transcriptional regulator overexpression and MS/MS molecular networking.</title>
        <authorList>
            <person name="Shi Y."/>
            <person name="Gu R."/>
            <person name="Li Y."/>
            <person name="Wang X."/>
            <person name="Ren W."/>
            <person name="Li X."/>
            <person name="Wang L."/>
            <person name="Xie Y."/>
            <person name="Hong B."/>
        </authorList>
    </citation>
    <scope>NUCLEOTIDE SEQUENCE [LARGE SCALE GENOMIC DNA]</scope>
    <source>
        <strain evidence="1 2">US-43</strain>
    </source>
</reference>
<dbReference type="GO" id="GO:0003676">
    <property type="term" value="F:nucleic acid binding"/>
    <property type="evidence" value="ECO:0007669"/>
    <property type="project" value="InterPro"/>
</dbReference>
<dbReference type="OrthoDB" id="270332at2"/>
<dbReference type="GO" id="GO:0032259">
    <property type="term" value="P:methylation"/>
    <property type="evidence" value="ECO:0007669"/>
    <property type="project" value="UniProtKB-KW"/>
</dbReference>
<dbReference type="GO" id="GO:0008168">
    <property type="term" value="F:methyltransferase activity"/>
    <property type="evidence" value="ECO:0007669"/>
    <property type="project" value="UniProtKB-KW"/>
</dbReference>
<sequence>MATRLETLAFSLIHQTEQPALKEPPMRIPADVLAALSGLTATDGHRLMLIGPRLTPTLYRRVNEVLEAVGGRWSKTEGAHLFPVQAAEALAPVLATGEVVTLGEKRTLAQYFPTPEPVVDRLIALAALEPGMTILEPSAGSGAIATAAAARGGIVDCIERDPGYATVLSDTHLARRVQVADFLTIPAEPGFDRVLMNPPFTRGTDIAHVTHALRFLKPNGLLVSVMSWSTTEQTGCTAAFRKLVEQRGALVEALPARAFAQSGTTVDTVLVTIPASRPADARPTVWPTRDIPAQGAAELGSPADIAAEIVADLRKTVAAFEEVAAALTKRAPTTAPGDIEAS</sequence>
<dbReference type="Proteomes" id="UP000327000">
    <property type="component" value="Unassembled WGS sequence"/>
</dbReference>
<comment type="caution">
    <text evidence="1">The sequence shown here is derived from an EMBL/GenBank/DDBJ whole genome shotgun (WGS) entry which is preliminary data.</text>
</comment>
<dbReference type="PRINTS" id="PR00507">
    <property type="entry name" value="N12N6MTFRASE"/>
</dbReference>
<dbReference type="SUPFAM" id="SSF53335">
    <property type="entry name" value="S-adenosyl-L-methionine-dependent methyltransferases"/>
    <property type="match status" value="1"/>
</dbReference>
<dbReference type="InterPro" id="IPR002052">
    <property type="entry name" value="DNA_methylase_N6_adenine_CS"/>
</dbReference>
<gene>
    <name evidence="1" type="ORF">FRZ00_21385</name>
</gene>
<dbReference type="InterPro" id="IPR029063">
    <property type="entry name" value="SAM-dependent_MTases_sf"/>
</dbReference>
<protein>
    <submittedName>
        <fullName evidence="1">Methyltransferase</fullName>
    </submittedName>
</protein>
<organism evidence="1 2">
    <name type="scientific">Streptomyces mobaraensis</name>
    <name type="common">Streptoverticillium mobaraense</name>
    <dbReference type="NCBI Taxonomy" id="35621"/>
    <lineage>
        <taxon>Bacteria</taxon>
        <taxon>Bacillati</taxon>
        <taxon>Actinomycetota</taxon>
        <taxon>Actinomycetes</taxon>
        <taxon>Kitasatosporales</taxon>
        <taxon>Streptomycetaceae</taxon>
        <taxon>Streptomyces</taxon>
    </lineage>
</organism>
<accession>A0A5N5W436</accession>
<dbReference type="Gene3D" id="3.40.50.150">
    <property type="entry name" value="Vaccinia Virus protein VP39"/>
    <property type="match status" value="1"/>
</dbReference>
<evidence type="ECO:0000313" key="1">
    <source>
        <dbReference type="EMBL" id="KAB7839495.1"/>
    </source>
</evidence>
<keyword evidence="1" id="KW-0489">Methyltransferase</keyword>
<keyword evidence="1" id="KW-0808">Transferase</keyword>
<dbReference type="AlphaFoldDB" id="A0A5N5W436"/>
<keyword evidence="2" id="KW-1185">Reference proteome</keyword>
<dbReference type="EMBL" id="VOKX01000070">
    <property type="protein sequence ID" value="KAB7839495.1"/>
    <property type="molecule type" value="Genomic_DNA"/>
</dbReference>
<name>A0A5N5W436_STRMB</name>
<dbReference type="PROSITE" id="PS00092">
    <property type="entry name" value="N6_MTASE"/>
    <property type="match status" value="1"/>
</dbReference>
<proteinExistence type="predicted"/>
<evidence type="ECO:0000313" key="2">
    <source>
        <dbReference type="Proteomes" id="UP000327000"/>
    </source>
</evidence>